<dbReference type="PROSITE" id="PS50890">
    <property type="entry name" value="PUA"/>
    <property type="match status" value="1"/>
</dbReference>
<feature type="domain" description="PUA" evidence="9">
    <location>
        <begin position="2"/>
        <end position="86"/>
    </location>
</feature>
<dbReference type="GO" id="GO:0005737">
    <property type="term" value="C:cytoplasm"/>
    <property type="evidence" value="ECO:0007669"/>
    <property type="project" value="UniProtKB-SubCell"/>
</dbReference>
<dbReference type="CDD" id="cd11572">
    <property type="entry name" value="RlmI_M_like"/>
    <property type="match status" value="1"/>
</dbReference>
<keyword evidence="2" id="KW-0963">Cytoplasm</keyword>
<evidence type="ECO:0000256" key="1">
    <source>
        <dbReference type="ARBA" id="ARBA00004496"/>
    </source>
</evidence>
<sequence>MLIVQLKPKKDVPVIKGHPWIFSGAVDKVQGSPEETSLCRVLDARGRFICQGFYNPYSQIAIRVLTRGRETIDRSFFLGRTKDAIRMRKTLIPADTTCYRVIHGEGDGIPGLTVDLYDAVLVMQFISTGVEQFKDDLVSIFRELYPEHVIYERSDTKSRSAEGLRPLTGPLFGSIDKAGVQVLEYGIPFVVDVLTGDRTGFYLDHRDNRAALQRLASGKSVLDLFSYTGAYAVHALKGGASSVVSVDSSPTAQALMKRNMEVNKISPFVWKHVRDDALRFLQDDRSRYDIVVCDPPPFMKEDDFEKVMAMAMEKLNPSGLLFAVSYLGSQFTTLDYYRAVHASSERASRNVRLVKPLHEGPDFPVLPTHPQGIHLFGHIIYVQ</sequence>
<reference evidence="10" key="1">
    <citation type="submission" date="2019-03" db="EMBL/GenBank/DDBJ databases">
        <authorList>
            <person name="Hao L."/>
        </authorList>
    </citation>
    <scope>NUCLEOTIDE SEQUENCE</scope>
</reference>
<dbReference type="Gene3D" id="3.40.50.150">
    <property type="entry name" value="Vaccinia Virus protein VP39"/>
    <property type="match status" value="1"/>
</dbReference>
<dbReference type="Pfam" id="PF10672">
    <property type="entry name" value="Methyltrans_SAM"/>
    <property type="match status" value="1"/>
</dbReference>
<dbReference type="GO" id="GO:0008168">
    <property type="term" value="F:methyltransferase activity"/>
    <property type="evidence" value="ECO:0007669"/>
    <property type="project" value="UniProtKB-KW"/>
</dbReference>
<keyword evidence="3" id="KW-0698">rRNA processing</keyword>
<dbReference type="InterPro" id="IPR029063">
    <property type="entry name" value="SAM-dependent_MTases_sf"/>
</dbReference>
<comment type="subcellular location">
    <subcellularLocation>
        <location evidence="1">Cytoplasm</location>
    </subcellularLocation>
</comment>
<proteinExistence type="inferred from homology"/>
<dbReference type="InterPro" id="IPR041532">
    <property type="entry name" value="RlmI-like_PUA"/>
</dbReference>
<accession>A0A485M1X3</accession>
<dbReference type="Gene3D" id="3.30.750.80">
    <property type="entry name" value="RNA methyltransferase domain (HRMD) like"/>
    <property type="match status" value="1"/>
</dbReference>
<dbReference type="PANTHER" id="PTHR42873">
    <property type="entry name" value="RIBOSOMAL RNA LARGE SUBUNIT METHYLTRANSFERASE"/>
    <property type="match status" value="1"/>
</dbReference>
<keyword evidence="7" id="KW-0694">RNA-binding</keyword>
<evidence type="ECO:0000256" key="6">
    <source>
        <dbReference type="ARBA" id="ARBA00022691"/>
    </source>
</evidence>
<evidence type="ECO:0000256" key="4">
    <source>
        <dbReference type="ARBA" id="ARBA00022603"/>
    </source>
</evidence>
<dbReference type="InterPro" id="IPR015947">
    <property type="entry name" value="PUA-like_sf"/>
</dbReference>
<comment type="similarity">
    <text evidence="8">Belongs to the methyltransferase superfamily. RlmI family.</text>
</comment>
<dbReference type="AlphaFoldDB" id="A0A485M1X3"/>
<dbReference type="InterPro" id="IPR036974">
    <property type="entry name" value="PUA_sf"/>
</dbReference>
<gene>
    <name evidence="10" type="primary">rlmI</name>
    <name evidence="10" type="ORF">SCFA_450021</name>
</gene>
<protein>
    <submittedName>
        <fullName evidence="10">Ribosomal RNA large subunit methyltransferase I</fullName>
        <ecNumber evidence="10">2.1.1.191</ecNumber>
    </submittedName>
</protein>
<dbReference type="CDD" id="cd21153">
    <property type="entry name" value="PUA_RlmI"/>
    <property type="match status" value="1"/>
</dbReference>
<evidence type="ECO:0000313" key="10">
    <source>
        <dbReference type="EMBL" id="VFU15783.1"/>
    </source>
</evidence>
<keyword evidence="6" id="KW-0949">S-adenosyl-L-methionine</keyword>
<dbReference type="PANTHER" id="PTHR42873:SF1">
    <property type="entry name" value="S-ADENOSYLMETHIONINE-DEPENDENT METHYLTRANSFERASE DOMAIN-CONTAINING PROTEIN"/>
    <property type="match status" value="1"/>
</dbReference>
<dbReference type="Pfam" id="PF17785">
    <property type="entry name" value="PUA_3"/>
    <property type="match status" value="1"/>
</dbReference>
<dbReference type="SUPFAM" id="SSF88697">
    <property type="entry name" value="PUA domain-like"/>
    <property type="match status" value="1"/>
</dbReference>
<evidence type="ECO:0000259" key="9">
    <source>
        <dbReference type="SMART" id="SM00359"/>
    </source>
</evidence>
<dbReference type="CDD" id="cd02440">
    <property type="entry name" value="AdoMet_MTases"/>
    <property type="match status" value="1"/>
</dbReference>
<evidence type="ECO:0000256" key="3">
    <source>
        <dbReference type="ARBA" id="ARBA00022552"/>
    </source>
</evidence>
<evidence type="ECO:0000256" key="5">
    <source>
        <dbReference type="ARBA" id="ARBA00022679"/>
    </source>
</evidence>
<dbReference type="InterPro" id="IPR002478">
    <property type="entry name" value="PUA"/>
</dbReference>
<dbReference type="SMART" id="SM00359">
    <property type="entry name" value="PUA"/>
    <property type="match status" value="1"/>
</dbReference>
<evidence type="ECO:0000256" key="8">
    <source>
        <dbReference type="ARBA" id="ARBA00038091"/>
    </source>
</evidence>
<dbReference type="SUPFAM" id="SSF53335">
    <property type="entry name" value="S-adenosyl-L-methionine-dependent methyltransferases"/>
    <property type="match status" value="1"/>
</dbReference>
<dbReference type="GO" id="GO:0032259">
    <property type="term" value="P:methylation"/>
    <property type="evidence" value="ECO:0007669"/>
    <property type="project" value="UniProtKB-KW"/>
</dbReference>
<dbReference type="EMBL" id="CAADRM010000109">
    <property type="protein sequence ID" value="VFU15783.1"/>
    <property type="molecule type" value="Genomic_DNA"/>
</dbReference>
<dbReference type="GO" id="GO:0003723">
    <property type="term" value="F:RNA binding"/>
    <property type="evidence" value="ECO:0007669"/>
    <property type="project" value="UniProtKB-KW"/>
</dbReference>
<dbReference type="GO" id="GO:0006364">
    <property type="term" value="P:rRNA processing"/>
    <property type="evidence" value="ECO:0007669"/>
    <property type="project" value="UniProtKB-KW"/>
</dbReference>
<keyword evidence="5 10" id="KW-0808">Transferase</keyword>
<dbReference type="InterPro" id="IPR019614">
    <property type="entry name" value="SAM-dep_methyl-trfase"/>
</dbReference>
<evidence type="ECO:0000256" key="2">
    <source>
        <dbReference type="ARBA" id="ARBA00022490"/>
    </source>
</evidence>
<evidence type="ECO:0000256" key="7">
    <source>
        <dbReference type="ARBA" id="ARBA00022884"/>
    </source>
</evidence>
<organism evidence="10">
    <name type="scientific">anaerobic digester metagenome</name>
    <dbReference type="NCBI Taxonomy" id="1263854"/>
    <lineage>
        <taxon>unclassified sequences</taxon>
        <taxon>metagenomes</taxon>
        <taxon>ecological metagenomes</taxon>
    </lineage>
</organism>
<name>A0A485M1X3_9ZZZZ</name>
<dbReference type="Gene3D" id="2.30.130.10">
    <property type="entry name" value="PUA domain"/>
    <property type="match status" value="1"/>
</dbReference>
<dbReference type="EC" id="2.1.1.191" evidence="10"/>
<keyword evidence="4 10" id="KW-0489">Methyltransferase</keyword>